<comment type="caution">
    <text evidence="1">The sequence shown here is derived from an EMBL/GenBank/DDBJ whole genome shotgun (WGS) entry which is preliminary data.</text>
</comment>
<dbReference type="Proteomes" id="UP000692954">
    <property type="component" value="Unassembled WGS sequence"/>
</dbReference>
<protein>
    <submittedName>
        <fullName evidence="1">Uncharacterized protein</fullName>
    </submittedName>
</protein>
<dbReference type="AlphaFoldDB" id="A0A8S1QSJ2"/>
<gene>
    <name evidence="1" type="ORF">PSON_ATCC_30995.1.T1180104</name>
</gene>
<name>A0A8S1QSJ2_9CILI</name>
<organism evidence="1 2">
    <name type="scientific">Paramecium sonneborni</name>
    <dbReference type="NCBI Taxonomy" id="65129"/>
    <lineage>
        <taxon>Eukaryota</taxon>
        <taxon>Sar</taxon>
        <taxon>Alveolata</taxon>
        <taxon>Ciliophora</taxon>
        <taxon>Intramacronucleata</taxon>
        <taxon>Oligohymenophorea</taxon>
        <taxon>Peniculida</taxon>
        <taxon>Parameciidae</taxon>
        <taxon>Paramecium</taxon>
    </lineage>
</organism>
<proteinExistence type="predicted"/>
<dbReference type="EMBL" id="CAJJDN010000118">
    <property type="protein sequence ID" value="CAD8118718.1"/>
    <property type="molecule type" value="Genomic_DNA"/>
</dbReference>
<evidence type="ECO:0000313" key="2">
    <source>
        <dbReference type="Proteomes" id="UP000692954"/>
    </source>
</evidence>
<keyword evidence="2" id="KW-1185">Reference proteome</keyword>
<evidence type="ECO:0000313" key="1">
    <source>
        <dbReference type="EMBL" id="CAD8118718.1"/>
    </source>
</evidence>
<sequence>MRQKHLFDDMINVRDKMNHINNRLKTNCSTNNYEYHHITNLKIKKYCHLLIQNKPPQFQKYFISDQFLFHLLDQRDYEKILQIALKFIVNYIQNQQFIAKQTNQFQLSSRNTQNINQIIRDIVSPIKCKIQSQSQFFDQQLKNNNRSCQTQPCYSKSQQMIQFNLALRQQSSIISSIQQDNLNSPKFNENTINAIDEISFEKSCMKKRNENLIENQTNYPFINRQSYQEIQERKSPNNLSLLSTPKQKESENKKLEIDFNNFCIPIQDTKRKEKNKSSFQWLSNDKLDEAKLKKQLPQTLQPHDFMKKRQNIPGRKTGTNLLLNY</sequence>
<dbReference type="OrthoDB" id="298330at2759"/>
<reference evidence="1" key="1">
    <citation type="submission" date="2021-01" db="EMBL/GenBank/DDBJ databases">
        <authorList>
            <consortium name="Genoscope - CEA"/>
            <person name="William W."/>
        </authorList>
    </citation>
    <scope>NUCLEOTIDE SEQUENCE</scope>
</reference>
<accession>A0A8S1QSJ2</accession>